<dbReference type="CDD" id="cd11610">
    <property type="entry name" value="eIF2D_N"/>
    <property type="match status" value="1"/>
</dbReference>
<dbReference type="GO" id="GO:0001731">
    <property type="term" value="P:formation of translation preinitiation complex"/>
    <property type="evidence" value="ECO:0007669"/>
    <property type="project" value="InterPro"/>
</dbReference>
<dbReference type="Pfam" id="PF17832">
    <property type="entry name" value="Pre-PUA"/>
    <property type="match status" value="1"/>
</dbReference>
<dbReference type="CDD" id="cd21156">
    <property type="entry name" value="PUA_eIF2d-like"/>
    <property type="match status" value="1"/>
</dbReference>
<dbReference type="AlphaFoldDB" id="N6U6J2"/>
<dbReference type="InterPro" id="IPR004521">
    <property type="entry name" value="Uncharacterised_CHP00451"/>
</dbReference>
<dbReference type="EnsemblMetazoa" id="XM_019905985.1">
    <property type="protein sequence ID" value="XP_019761544.1"/>
    <property type="gene ID" value="LOC109538640"/>
</dbReference>
<reference evidence="4" key="2">
    <citation type="submission" date="2024-08" db="UniProtKB">
        <authorList>
            <consortium name="EnsemblMetazoa"/>
        </authorList>
    </citation>
    <scope>IDENTIFICATION</scope>
</reference>
<dbReference type="InterPro" id="IPR036877">
    <property type="entry name" value="SUI1_dom_sf"/>
</dbReference>
<dbReference type="InterPro" id="IPR048248">
    <property type="entry name" value="PUA_eIF2d-like"/>
</dbReference>
<dbReference type="InterPro" id="IPR039759">
    <property type="entry name" value="eIF2D_SUI1"/>
</dbReference>
<dbReference type="InterPro" id="IPR036885">
    <property type="entry name" value="SWIB_MDM2_dom_sf"/>
</dbReference>
<dbReference type="NCBIfam" id="TIGR00451">
    <property type="entry name" value="unchar_dom_2"/>
    <property type="match status" value="1"/>
</dbReference>
<dbReference type="InterPro" id="IPR015947">
    <property type="entry name" value="PUA-like_sf"/>
</dbReference>
<dbReference type="Pfam" id="PF25304">
    <property type="entry name" value="WHD_eIF2D"/>
    <property type="match status" value="1"/>
</dbReference>
<dbReference type="Gene3D" id="3.30.780.10">
    <property type="entry name" value="SUI1-like domain"/>
    <property type="match status" value="1"/>
</dbReference>
<gene>
    <name evidence="4" type="primary">109538640</name>
    <name evidence="3" type="ORF">YQE_07236</name>
</gene>
<dbReference type="InterPro" id="IPR041366">
    <property type="entry name" value="Pre-PUA"/>
</dbReference>
<evidence type="ECO:0000256" key="1">
    <source>
        <dbReference type="ARBA" id="ARBA00022490"/>
    </source>
</evidence>
<dbReference type="Pfam" id="PF01253">
    <property type="entry name" value="SUI1"/>
    <property type="match status" value="1"/>
</dbReference>
<dbReference type="CDD" id="cd11608">
    <property type="entry name" value="eIF2D_C"/>
    <property type="match status" value="1"/>
</dbReference>
<evidence type="ECO:0000313" key="4">
    <source>
        <dbReference type="EnsemblMetazoa" id="XP_019761544.1"/>
    </source>
</evidence>
<proteinExistence type="predicted"/>
<dbReference type="KEGG" id="dpa:109538640"/>
<dbReference type="InterPro" id="IPR001950">
    <property type="entry name" value="SUI1"/>
</dbReference>
<dbReference type="PANTHER" id="PTHR12217:SF4">
    <property type="entry name" value="EUKARYOTIC TRANSLATION INITIATION FACTOR 2D"/>
    <property type="match status" value="1"/>
</dbReference>
<sequence>MFKKPVRIKSNNQVKGSERKAIKDLFCKNFANVTEEQINALFNNKKEALNCIKLTTHSNEIVQVYTIQKQPLFFSVQGKMLPTVFLLWRLPNLVASFTTHPQVMSFISSGADLMLAGLVTPPPHSGLPRYNSLPQSSPVYVNLSSSSAAVAVGLTALSSYDMERAGGRGKCVLLYHFYGDHLCSVEGNSNIPIPKLPPPEWLSLNDYQADFPALGDNSADAPKLLEVNSNENPQEDPIPAVIEEDPDQPEAMDELLNYCFLAALKYSKSLALPVLISNFFKLQMLPMCPPGPTLDIKRTSHKKVKPFLDAMAKSGLITIQEIRKGVEAVTDINKTHPKFNEFYIKPEDRPRLDSDDAKRQTVVTESYAITHNVLPIFQPAGYHKGDILEVPNIRKCVTEHVKQNNCQVSTNPKLVHPTTAVLKTVCKTENPVSWEEVFEKVCESMKSCFKVSSGNDFSQLNKGKVSPIYMSVSTRSGNKKVTLVDNLEVFGVNIQEFAKECQHGVAASTSITPTPPGKKCDQLLVQGNQVIFIHNLLVDKYKIPKQYIRGLELAPKKRK</sequence>
<dbReference type="PROSITE" id="PS50890">
    <property type="entry name" value="PUA"/>
    <property type="match status" value="1"/>
</dbReference>
<dbReference type="SUPFAM" id="SSF55159">
    <property type="entry name" value="eIF1-like"/>
    <property type="match status" value="1"/>
</dbReference>
<reference evidence="3 5" key="1">
    <citation type="journal article" date="2013" name="Genome Biol.">
        <title>Draft genome of the mountain pine beetle, Dendroctonus ponderosae Hopkins, a major forest pest.</title>
        <authorList>
            <person name="Keeling C.I."/>
            <person name="Yuen M.M."/>
            <person name="Liao N.Y."/>
            <person name="Docking T.R."/>
            <person name="Chan S.K."/>
            <person name="Taylor G.A."/>
            <person name="Palmquist D.L."/>
            <person name="Jackman S.D."/>
            <person name="Nguyen A."/>
            <person name="Li M."/>
            <person name="Henderson H."/>
            <person name="Janes J.K."/>
            <person name="Zhao Y."/>
            <person name="Pandoh P."/>
            <person name="Moore R."/>
            <person name="Sperling F.A."/>
            <person name="Huber D.P."/>
            <person name="Birol I."/>
            <person name="Jones S.J."/>
            <person name="Bohlmann J."/>
        </authorList>
    </citation>
    <scope>NUCLEOTIDE SEQUENCE</scope>
</reference>
<accession>N6U6J2</accession>
<dbReference type="Proteomes" id="UP000019118">
    <property type="component" value="Unassembled WGS sequence"/>
</dbReference>
<dbReference type="PROSITE" id="PS50296">
    <property type="entry name" value="SUI1"/>
    <property type="match status" value="1"/>
</dbReference>
<evidence type="ECO:0000313" key="5">
    <source>
        <dbReference type="Proteomes" id="UP000019118"/>
    </source>
</evidence>
<keyword evidence="1" id="KW-0963">Cytoplasm</keyword>
<dbReference type="SUPFAM" id="SSF88697">
    <property type="entry name" value="PUA domain-like"/>
    <property type="match status" value="1"/>
</dbReference>
<dbReference type="InterPro" id="IPR048247">
    <property type="entry name" value="eIF2D_N"/>
</dbReference>
<dbReference type="Pfam" id="PF26292">
    <property type="entry name" value="PUA_elF2D"/>
    <property type="match status" value="1"/>
</dbReference>
<dbReference type="GO" id="GO:0003743">
    <property type="term" value="F:translation initiation factor activity"/>
    <property type="evidence" value="ECO:0007669"/>
    <property type="project" value="InterPro"/>
</dbReference>
<feature type="non-terminal residue" evidence="3">
    <location>
        <position position="1"/>
    </location>
</feature>
<evidence type="ECO:0000313" key="3">
    <source>
        <dbReference type="EMBL" id="ENN76271.1"/>
    </source>
</evidence>
<dbReference type="InterPro" id="IPR039757">
    <property type="entry name" value="EIF2D"/>
</dbReference>
<protein>
    <recommendedName>
        <fullName evidence="2">SUI1 domain-containing protein</fullName>
    </recommendedName>
</protein>
<dbReference type="InterPro" id="IPR057429">
    <property type="entry name" value="WH_eIF2D"/>
</dbReference>
<evidence type="ECO:0000259" key="2">
    <source>
        <dbReference type="PROSITE" id="PS50296"/>
    </source>
</evidence>
<dbReference type="OMA" id="MFLKPYR"/>
<name>N6U6J2_DENPD</name>
<organism evidence="3">
    <name type="scientific">Dendroctonus ponderosae</name>
    <name type="common">Mountain pine beetle</name>
    <dbReference type="NCBI Taxonomy" id="77166"/>
    <lineage>
        <taxon>Eukaryota</taxon>
        <taxon>Metazoa</taxon>
        <taxon>Ecdysozoa</taxon>
        <taxon>Arthropoda</taxon>
        <taxon>Hexapoda</taxon>
        <taxon>Insecta</taxon>
        <taxon>Pterygota</taxon>
        <taxon>Neoptera</taxon>
        <taxon>Endopterygota</taxon>
        <taxon>Coleoptera</taxon>
        <taxon>Polyphaga</taxon>
        <taxon>Cucujiformia</taxon>
        <taxon>Curculionidae</taxon>
        <taxon>Scolytinae</taxon>
        <taxon>Dendroctonus</taxon>
    </lineage>
</organism>
<keyword evidence="5" id="KW-1185">Reference proteome</keyword>
<dbReference type="EMBL" id="KB740984">
    <property type="protein sequence ID" value="ENN76271.1"/>
    <property type="molecule type" value="Genomic_DNA"/>
</dbReference>
<dbReference type="Gene3D" id="3.10.400.20">
    <property type="match status" value="1"/>
</dbReference>
<dbReference type="InterPro" id="IPR058886">
    <property type="entry name" value="SWIB_eIF2D"/>
</dbReference>
<feature type="domain" description="SUI1" evidence="2">
    <location>
        <begin position="468"/>
        <end position="541"/>
    </location>
</feature>
<dbReference type="PANTHER" id="PTHR12217">
    <property type="entry name" value="EUKARYOTIC TRANSLATION INITIATION FACTOR 2D"/>
    <property type="match status" value="1"/>
</dbReference>
<dbReference type="SUPFAM" id="SSF47592">
    <property type="entry name" value="SWIB/MDM2 domain"/>
    <property type="match status" value="1"/>
</dbReference>
<dbReference type="OrthoDB" id="199771at2759"/>
<dbReference type="Pfam" id="PF26291">
    <property type="entry name" value="SWIB_eIF2D"/>
    <property type="match status" value="1"/>
</dbReference>
<dbReference type="GO" id="GO:0003723">
    <property type="term" value="F:RNA binding"/>
    <property type="evidence" value="ECO:0007669"/>
    <property type="project" value="InterPro"/>
</dbReference>
<dbReference type="HOGENOM" id="CLU_012487_2_0_1"/>